<evidence type="ECO:0000313" key="3">
    <source>
        <dbReference type="EMBL" id="QTD50069.1"/>
    </source>
</evidence>
<evidence type="ECO:0000256" key="1">
    <source>
        <dbReference type="SAM" id="MobiDB-lite"/>
    </source>
</evidence>
<dbReference type="InterPro" id="IPR013783">
    <property type="entry name" value="Ig-like_fold"/>
</dbReference>
<accession>A0A8A4TJ65</accession>
<evidence type="ECO:0000313" key="4">
    <source>
        <dbReference type="Proteomes" id="UP000663929"/>
    </source>
</evidence>
<sequence length="1267" mass="138643">MFLFSAIVFAADESEDPELGNAWFSLEESVVEVGDRVLLQAEGDSDDLQFVWDLGDGRTASTTSLEVAYDEPGVYVISLEGLDTDGDSTGQPYRHYLFVNDLAAHPFNAEPSAHILAPATGIMIELGEPLDMLGFGYDSDEEAELTLFWDFDDGTVTSGPDDLTKCFFDAGPHFVQLFARDERGVTSRAYDGIELFVYEGQRPPDSEILSPTPPDSQLDADPFIVVRLGEPVALVGGLADDGDPADFEGGWVVRDPSGQTTEHPGFALSLTLEQEGDHEVFFAVRPRDNPELVDPIPARLTLVGEDNQPPEAEVLEPGFDLLIDEGNTLSLVAQACDPEGGPVTYAWQLSDGRAFSGERVEIVRFDEPGLFDILLTVTDAEGAATTCSKVFVNVYSEDFDEDDAPYFSSISPDSFQLFGPEGASFFFSAEAMDPLGGSIQAWSWDFDDGRTATTRTPGHVKFAKAGEYYVRLHAQNQAGIWSPYPWEWRVVIYDDTNIPPIAEILQPALQAGTDDFERRYLLHDIHQPLAIRGTATDPDGNLPLALRWTLDLDEDVEEEEEEGEPFSTEPEPEPLVFDSVGEYTLILGACDALDNCDGLIDARIVHVYDPDLKPEAEIIEPDGDYVVEPNVPVYFEAVGHDPNDLDMEFFWDFGPGASPATWQGREAGPILFAVETPDEAPHTISVTVRTAVTEAVQPATRLLHVKSFDDSDFEPNNGFGEARTLAGGRYSGLELSAEDPFDYFFFAVTQEGRDLALGLETEGTLLFELYREVGDRFELIEIAGDRLSRGSLVLEDLVVGNYALVFQADEATKRSKQGLPYGFTVETRQPSLFLPFLVEDGNITSSIGLVNPNAEAMEITLVGLDESGKTVKTESIELLPRQRFHQQATAIFGRSGNVDLSRTVRWVKVLSSRRMVGYYNGASVDGRELMSVGAVRSLSKEVVVPHIAARTEQWYTRAVVVNASEEPQTLDFVTQTEPIRIGTTQINGQEDFHFRDKFQQLPDWGRFVDGNGRASIAGMEIFGRVDGFAQMAGLEMAQARPANPNFVYQPNTIFFAHVAADTVNFWTGIALINRSEATASYRMIGYNDAGDIVQQTEARTLAPRGKLLGTVSSLFGADHGISWLKVEADQSISGFELFGDPTGKRLAGFPAAEFLTNSMCFPHVTDQPGKTWTGIAMLNVGATTVKVRLEAYSSAGQLLATTERDLAPNTKLVALPSALFPDPGLTGRIGYIQAVSDSKSLTGFQLFGTFGQDGLGEQFAGLPAQTE</sequence>
<dbReference type="KEGG" id="scor:J3U87_31175"/>
<dbReference type="RefSeq" id="WP_237379700.1">
    <property type="nucleotide sequence ID" value="NZ_CP071793.1"/>
</dbReference>
<dbReference type="Gene3D" id="2.60.40.10">
    <property type="entry name" value="Immunoglobulins"/>
    <property type="match status" value="3"/>
</dbReference>
<reference evidence="3" key="1">
    <citation type="submission" date="2021-03" db="EMBL/GenBank/DDBJ databases">
        <title>Acanthopleuribacteraceae sp. M133.</title>
        <authorList>
            <person name="Wang G."/>
        </authorList>
    </citation>
    <scope>NUCLEOTIDE SEQUENCE</scope>
    <source>
        <strain evidence="3">M133</strain>
    </source>
</reference>
<evidence type="ECO:0000259" key="2">
    <source>
        <dbReference type="PROSITE" id="PS50093"/>
    </source>
</evidence>
<dbReference type="SMART" id="SM00089">
    <property type="entry name" value="PKD"/>
    <property type="match status" value="3"/>
</dbReference>
<dbReference type="Proteomes" id="UP000663929">
    <property type="component" value="Chromosome"/>
</dbReference>
<organism evidence="3 4">
    <name type="scientific">Sulfidibacter corallicola</name>
    <dbReference type="NCBI Taxonomy" id="2818388"/>
    <lineage>
        <taxon>Bacteria</taxon>
        <taxon>Pseudomonadati</taxon>
        <taxon>Acidobacteriota</taxon>
        <taxon>Holophagae</taxon>
        <taxon>Acanthopleuribacterales</taxon>
        <taxon>Acanthopleuribacteraceae</taxon>
        <taxon>Sulfidibacter</taxon>
    </lineage>
</organism>
<feature type="compositionally biased region" description="Acidic residues" evidence="1">
    <location>
        <begin position="555"/>
        <end position="564"/>
    </location>
</feature>
<dbReference type="Pfam" id="PF18911">
    <property type="entry name" value="PKD_4"/>
    <property type="match status" value="3"/>
</dbReference>
<feature type="domain" description="PKD" evidence="2">
    <location>
        <begin position="33"/>
        <end position="89"/>
    </location>
</feature>
<dbReference type="InterPro" id="IPR000601">
    <property type="entry name" value="PKD_dom"/>
</dbReference>
<keyword evidence="4" id="KW-1185">Reference proteome</keyword>
<name>A0A8A4TJ65_SULCO</name>
<protein>
    <submittedName>
        <fullName evidence="3">PKD domain-containing protein</fullName>
    </submittedName>
</protein>
<dbReference type="PROSITE" id="PS50093">
    <property type="entry name" value="PKD"/>
    <property type="match status" value="3"/>
</dbReference>
<dbReference type="AlphaFoldDB" id="A0A8A4TJ65"/>
<dbReference type="EMBL" id="CP071793">
    <property type="protein sequence ID" value="QTD50069.1"/>
    <property type="molecule type" value="Genomic_DNA"/>
</dbReference>
<dbReference type="CDD" id="cd00146">
    <property type="entry name" value="PKD"/>
    <property type="match status" value="2"/>
</dbReference>
<dbReference type="InterPro" id="IPR022409">
    <property type="entry name" value="PKD/Chitinase_dom"/>
</dbReference>
<feature type="domain" description="PKD" evidence="2">
    <location>
        <begin position="426"/>
        <end position="479"/>
    </location>
</feature>
<feature type="region of interest" description="Disordered" evidence="1">
    <location>
        <begin position="555"/>
        <end position="574"/>
    </location>
</feature>
<gene>
    <name evidence="3" type="ORF">J3U87_31175</name>
</gene>
<feature type="domain" description="PKD" evidence="2">
    <location>
        <begin position="340"/>
        <end position="394"/>
    </location>
</feature>
<dbReference type="SUPFAM" id="SSF49299">
    <property type="entry name" value="PKD domain"/>
    <property type="match status" value="4"/>
</dbReference>
<proteinExistence type="predicted"/>
<dbReference type="InterPro" id="IPR035986">
    <property type="entry name" value="PKD_dom_sf"/>
</dbReference>